<dbReference type="EMBL" id="WOSY01000032">
    <property type="protein sequence ID" value="NHN90127.1"/>
    <property type="molecule type" value="Genomic_DNA"/>
</dbReference>
<proteinExistence type="predicted"/>
<dbReference type="GO" id="GO:0016746">
    <property type="term" value="F:acyltransferase activity"/>
    <property type="evidence" value="ECO:0007669"/>
    <property type="project" value="UniProtKB-KW"/>
</dbReference>
<dbReference type="PANTHER" id="PTHR30606:SF9">
    <property type="entry name" value="LIPID A BIOSYNTHESIS LAUROYLTRANSFERASE"/>
    <property type="match status" value="1"/>
</dbReference>
<keyword evidence="3" id="KW-0997">Cell inner membrane</keyword>
<protein>
    <submittedName>
        <fullName evidence="7">Lauroyl acyltransferase</fullName>
    </submittedName>
</protein>
<keyword evidence="6 7" id="KW-0012">Acyltransferase</keyword>
<keyword evidence="2" id="KW-1003">Cell membrane</keyword>
<evidence type="ECO:0000256" key="3">
    <source>
        <dbReference type="ARBA" id="ARBA00022519"/>
    </source>
</evidence>
<dbReference type="CDD" id="cd07984">
    <property type="entry name" value="LPLAT_LABLAT-like"/>
    <property type="match status" value="1"/>
</dbReference>
<evidence type="ECO:0000313" key="7">
    <source>
        <dbReference type="EMBL" id="NHN90127.1"/>
    </source>
</evidence>
<comment type="caution">
    <text evidence="7">The sequence shown here is derived from an EMBL/GenBank/DDBJ whole genome shotgun (WGS) entry which is preliminary data.</text>
</comment>
<dbReference type="PANTHER" id="PTHR30606">
    <property type="entry name" value="LIPID A BIOSYNTHESIS LAUROYL ACYLTRANSFERASE"/>
    <property type="match status" value="1"/>
</dbReference>
<keyword evidence="8" id="KW-1185">Reference proteome</keyword>
<dbReference type="InterPro" id="IPR004960">
    <property type="entry name" value="LipA_acyltrans"/>
</dbReference>
<dbReference type="Proteomes" id="UP000631653">
    <property type="component" value="Unassembled WGS sequence"/>
</dbReference>
<evidence type="ECO:0000256" key="6">
    <source>
        <dbReference type="ARBA" id="ARBA00023315"/>
    </source>
</evidence>
<gene>
    <name evidence="7" type="ORF">GOB81_16165</name>
</gene>
<evidence type="ECO:0000256" key="5">
    <source>
        <dbReference type="ARBA" id="ARBA00023136"/>
    </source>
</evidence>
<evidence type="ECO:0000256" key="2">
    <source>
        <dbReference type="ARBA" id="ARBA00022475"/>
    </source>
</evidence>
<reference evidence="7 8" key="1">
    <citation type="journal article" date="2020" name="Int. J. Syst. Evol. Microbiol.">
        <title>Novel acetic acid bacteria from cider fermentations: Acetobacter conturbans sp. nov. and Acetobacter fallax sp. nov.</title>
        <authorList>
            <person name="Sombolestani A.S."/>
            <person name="Cleenwerck I."/>
            <person name="Cnockaert M."/>
            <person name="Borremans W."/>
            <person name="Wieme A.D."/>
            <person name="De Vuyst L."/>
            <person name="Vandamme P."/>
        </authorList>
    </citation>
    <scope>NUCLEOTIDE SEQUENCE [LARGE SCALE GENOMIC DNA]</scope>
    <source>
        <strain evidence="7 8">LMG 1627</strain>
    </source>
</reference>
<evidence type="ECO:0000256" key="1">
    <source>
        <dbReference type="ARBA" id="ARBA00004533"/>
    </source>
</evidence>
<keyword evidence="4" id="KW-0808">Transferase</keyword>
<keyword evidence="5" id="KW-0472">Membrane</keyword>
<organism evidence="7 8">
    <name type="scientific">Acetobacter conturbans</name>
    <dbReference type="NCBI Taxonomy" id="1737472"/>
    <lineage>
        <taxon>Bacteria</taxon>
        <taxon>Pseudomonadati</taxon>
        <taxon>Pseudomonadota</taxon>
        <taxon>Alphaproteobacteria</taxon>
        <taxon>Acetobacterales</taxon>
        <taxon>Acetobacteraceae</taxon>
        <taxon>Acetobacter</taxon>
    </lineage>
</organism>
<evidence type="ECO:0000256" key="4">
    <source>
        <dbReference type="ARBA" id="ARBA00022679"/>
    </source>
</evidence>
<sequence length="321" mass="34942">MRGDPLPISGTFMTRNSVSSNNNGLRGSLTVLAFTGAIGLMRLLGPARSSGIGARIVETIGPFLPASRVAMHNITIAFPDMEKNQQKKIIRGAWNNLGRVVGEFSHLRSMTRTSEGPGWEVSGEENIAAAWKDGLPPLFFSAHLGNWEMILPIAGALGLPVGGVYRAASNPIMERLIQRIRGEAGHGTFMFPKGARGARAIIGHLSAGGTMGLLVDQKMNDGIAVPFFGQDAWTAPALAQLATRFQRNIVPIRVVRIGATRFRLECEPALTLPATGERGADQRLIMEAVNAHVEGWIRQEPQQWLWFHRRWPKAVPIPHSA</sequence>
<dbReference type="Pfam" id="PF03279">
    <property type="entry name" value="Lip_A_acyltrans"/>
    <property type="match status" value="1"/>
</dbReference>
<evidence type="ECO:0000313" key="8">
    <source>
        <dbReference type="Proteomes" id="UP000631653"/>
    </source>
</evidence>
<name>A0ABX0K858_9PROT</name>
<accession>A0ABX0K858</accession>
<comment type="subcellular location">
    <subcellularLocation>
        <location evidence="1">Cell inner membrane</location>
    </subcellularLocation>
</comment>